<feature type="binding site" evidence="8 10">
    <location>
        <begin position="45"/>
        <end position="46"/>
    </location>
    <ligand>
        <name>3-methyl-2-oxobutanoate</name>
        <dbReference type="ChEBI" id="CHEBI:11851"/>
    </ligand>
</feature>
<dbReference type="NCBIfam" id="NF001452">
    <property type="entry name" value="PRK00311.1"/>
    <property type="match status" value="1"/>
</dbReference>
<name>A0A094L1M2_9GAMM</name>
<dbReference type="UniPathway" id="UPA00028">
    <property type="reaction ID" value="UER00003"/>
</dbReference>
<evidence type="ECO:0000256" key="4">
    <source>
        <dbReference type="ARBA" id="ARBA00022655"/>
    </source>
</evidence>
<dbReference type="InterPro" id="IPR015813">
    <property type="entry name" value="Pyrv/PenolPyrv_kinase-like_dom"/>
</dbReference>
<feature type="binding site" evidence="8 10">
    <location>
        <position position="84"/>
    </location>
    <ligand>
        <name>3-methyl-2-oxobutanoate</name>
        <dbReference type="ChEBI" id="CHEBI:11851"/>
    </ligand>
</feature>
<comment type="subunit">
    <text evidence="3 8">Homodecamer; pentamer of dimers.</text>
</comment>
<evidence type="ECO:0000256" key="2">
    <source>
        <dbReference type="ARBA" id="ARBA00008676"/>
    </source>
</evidence>
<evidence type="ECO:0000256" key="11">
    <source>
        <dbReference type="PIRSR" id="PIRSR000388-3"/>
    </source>
</evidence>
<keyword evidence="8" id="KW-0963">Cytoplasm</keyword>
<comment type="caution">
    <text evidence="12">The sequence shown here is derived from an EMBL/GenBank/DDBJ whole genome shotgun (WGS) entry which is preliminary data.</text>
</comment>
<keyword evidence="8 11" id="KW-0460">Magnesium</keyword>
<evidence type="ECO:0000313" key="13">
    <source>
        <dbReference type="Proteomes" id="UP000053718"/>
    </source>
</evidence>
<evidence type="ECO:0000256" key="3">
    <source>
        <dbReference type="ARBA" id="ARBA00011424"/>
    </source>
</evidence>
<evidence type="ECO:0000256" key="9">
    <source>
        <dbReference type="PIRSR" id="PIRSR000388-1"/>
    </source>
</evidence>
<evidence type="ECO:0000256" key="5">
    <source>
        <dbReference type="ARBA" id="ARBA00022679"/>
    </source>
</evidence>
<sequence length="265" mass="28061">MAAMTIAKLTEMKKNGEKIASLTAYDASFAKLFAAQNIDFMLIGDSLGNTIQGASSTLPVTVDDIAYHTKAVRNGAPDAFVMADMPFMSYATPEQACQEAAKLMRAGANMVKLEGGDWLLDTIRQLVERGVPVCAHLGLLPQSVNVLGGYKVQGKEASAADNTLRQAQALEAAGAQLLVLECIPTSLGKRISEALSIPTIGIGAGPHCDGQILVMHDMFGLNSDYLPKFVKNFLAETGDLAAAVALYVKQVKEGSFPGPEHSFKG</sequence>
<dbReference type="Gene3D" id="3.20.20.60">
    <property type="entry name" value="Phosphoenolpyruvate-binding domains"/>
    <property type="match status" value="1"/>
</dbReference>
<gene>
    <name evidence="8 12" type="primary">panB</name>
    <name evidence="12" type="ORF">IDAT_09460</name>
</gene>
<comment type="pathway">
    <text evidence="1 8">Cofactor biosynthesis; (R)-pantothenate biosynthesis; (R)-pantoate from 3-methyl-2-oxobutanoate: step 1/2.</text>
</comment>
<keyword evidence="5 8" id="KW-0808">Transferase</keyword>
<dbReference type="RefSeq" id="WP_034733087.1">
    <property type="nucleotide sequence ID" value="NZ_JPIN01000008.1"/>
</dbReference>
<feature type="binding site" evidence="8 11">
    <location>
        <position position="84"/>
    </location>
    <ligand>
        <name>Mg(2+)</name>
        <dbReference type="ChEBI" id="CHEBI:18420"/>
    </ligand>
</feature>
<dbReference type="AlphaFoldDB" id="A0A094L1M2"/>
<comment type="similarity">
    <text evidence="2 8">Belongs to the PanB family.</text>
</comment>
<keyword evidence="4 8" id="KW-0566">Pantothenate biosynthesis</keyword>
<dbReference type="OrthoDB" id="9781789at2"/>
<dbReference type="PIRSF" id="PIRSF000388">
    <property type="entry name" value="Pantoate_hydroxy_MeTrfase"/>
    <property type="match status" value="1"/>
</dbReference>
<evidence type="ECO:0000256" key="8">
    <source>
        <dbReference type="HAMAP-Rule" id="MF_00156"/>
    </source>
</evidence>
<keyword evidence="6 8" id="KW-0479">Metal-binding</keyword>
<dbReference type="InterPro" id="IPR040442">
    <property type="entry name" value="Pyrv_kinase-like_dom_sf"/>
</dbReference>
<dbReference type="SUPFAM" id="SSF51621">
    <property type="entry name" value="Phosphoenolpyruvate/pyruvate domain"/>
    <property type="match status" value="1"/>
</dbReference>
<reference evidence="12 13" key="1">
    <citation type="submission" date="2014-06" db="EMBL/GenBank/DDBJ databases">
        <title>Draft genome sequence of Idiomarina sp. MCCC 1A10513.</title>
        <authorList>
            <person name="Du J."/>
            <person name="Lai Q."/>
            <person name="Shao Z."/>
        </authorList>
    </citation>
    <scope>NUCLEOTIDE SEQUENCE [LARGE SCALE GENOMIC DNA]</scope>
    <source>
        <strain evidence="12 13">MCCC 1A10513</strain>
    </source>
</reference>
<keyword evidence="13" id="KW-1185">Reference proteome</keyword>
<dbReference type="InterPro" id="IPR003700">
    <property type="entry name" value="Pantoate_hydroxy_MeTrfase"/>
</dbReference>
<dbReference type="EMBL" id="JPIN01000008">
    <property type="protein sequence ID" value="KFZ28523.1"/>
    <property type="molecule type" value="Genomic_DNA"/>
</dbReference>
<dbReference type="STRING" id="1517416.IDAT_09460"/>
<comment type="subcellular location">
    <subcellularLocation>
        <location evidence="8">Cytoplasm</location>
    </subcellularLocation>
</comment>
<comment type="catalytic activity">
    <reaction evidence="8">
        <text>(6R)-5,10-methylene-5,6,7,8-tetrahydrofolate + 3-methyl-2-oxobutanoate + H2O = 2-dehydropantoate + (6S)-5,6,7,8-tetrahydrofolate</text>
        <dbReference type="Rhea" id="RHEA:11824"/>
        <dbReference type="ChEBI" id="CHEBI:11561"/>
        <dbReference type="ChEBI" id="CHEBI:11851"/>
        <dbReference type="ChEBI" id="CHEBI:15377"/>
        <dbReference type="ChEBI" id="CHEBI:15636"/>
        <dbReference type="ChEBI" id="CHEBI:57453"/>
        <dbReference type="EC" id="2.1.2.11"/>
    </reaction>
</comment>
<evidence type="ECO:0000256" key="7">
    <source>
        <dbReference type="ARBA" id="ARBA00056497"/>
    </source>
</evidence>
<dbReference type="GO" id="GO:0008168">
    <property type="term" value="F:methyltransferase activity"/>
    <property type="evidence" value="ECO:0007669"/>
    <property type="project" value="UniProtKB-KW"/>
</dbReference>
<dbReference type="NCBIfam" id="TIGR00222">
    <property type="entry name" value="panB"/>
    <property type="match status" value="1"/>
</dbReference>
<dbReference type="GO" id="GO:0032259">
    <property type="term" value="P:methylation"/>
    <property type="evidence" value="ECO:0007669"/>
    <property type="project" value="UniProtKB-KW"/>
</dbReference>
<dbReference type="PANTHER" id="PTHR20881:SF0">
    <property type="entry name" value="3-METHYL-2-OXOBUTANOATE HYDROXYMETHYLTRANSFERASE"/>
    <property type="match status" value="1"/>
</dbReference>
<organism evidence="12 13">
    <name type="scientific">Pseudidiomarina atlantica</name>
    <dbReference type="NCBI Taxonomy" id="1517416"/>
    <lineage>
        <taxon>Bacteria</taxon>
        <taxon>Pseudomonadati</taxon>
        <taxon>Pseudomonadota</taxon>
        <taxon>Gammaproteobacteria</taxon>
        <taxon>Alteromonadales</taxon>
        <taxon>Idiomarinaceae</taxon>
        <taxon>Pseudidiomarina</taxon>
    </lineage>
</organism>
<proteinExistence type="inferred from homology"/>
<dbReference type="PANTHER" id="PTHR20881">
    <property type="entry name" value="3-METHYL-2-OXOBUTANOATE HYDROXYMETHYLTRANSFERASE"/>
    <property type="match status" value="1"/>
</dbReference>
<feature type="active site" description="Proton acceptor" evidence="8 9">
    <location>
        <position position="181"/>
    </location>
</feature>
<evidence type="ECO:0000256" key="10">
    <source>
        <dbReference type="PIRSR" id="PIRSR000388-2"/>
    </source>
</evidence>
<dbReference type="HAMAP" id="MF_00156">
    <property type="entry name" value="PanB"/>
    <property type="match status" value="1"/>
</dbReference>
<evidence type="ECO:0000256" key="1">
    <source>
        <dbReference type="ARBA" id="ARBA00005033"/>
    </source>
</evidence>
<dbReference type="GO" id="GO:0005737">
    <property type="term" value="C:cytoplasm"/>
    <property type="evidence" value="ECO:0007669"/>
    <property type="project" value="UniProtKB-SubCell"/>
</dbReference>
<dbReference type="GO" id="GO:0015940">
    <property type="term" value="P:pantothenate biosynthetic process"/>
    <property type="evidence" value="ECO:0007669"/>
    <property type="project" value="UniProtKB-UniRule"/>
</dbReference>
<dbReference type="EC" id="2.1.2.11" evidence="8"/>
<dbReference type="Proteomes" id="UP000053718">
    <property type="component" value="Unassembled WGS sequence"/>
</dbReference>
<dbReference type="Pfam" id="PF02548">
    <property type="entry name" value="Pantoate_transf"/>
    <property type="match status" value="1"/>
</dbReference>
<dbReference type="FunFam" id="3.20.20.60:FF:000003">
    <property type="entry name" value="3-methyl-2-oxobutanoate hydroxymethyltransferase"/>
    <property type="match status" value="1"/>
</dbReference>
<feature type="binding site" evidence="8 11">
    <location>
        <position position="114"/>
    </location>
    <ligand>
        <name>Mg(2+)</name>
        <dbReference type="ChEBI" id="CHEBI:18420"/>
    </ligand>
</feature>
<evidence type="ECO:0000256" key="6">
    <source>
        <dbReference type="ARBA" id="ARBA00022723"/>
    </source>
</evidence>
<comment type="function">
    <text evidence="7 8">Catalyzes the reversible reaction in which hydroxymethyl group from 5,10-methylenetetrahydrofolate is transferred onto alpha-ketoisovalerate to form ketopantoate.</text>
</comment>
<dbReference type="GO" id="GO:0000287">
    <property type="term" value="F:magnesium ion binding"/>
    <property type="evidence" value="ECO:0007669"/>
    <property type="project" value="TreeGrafter"/>
</dbReference>
<accession>A0A094L1M2</accession>
<feature type="binding site" evidence="8 10">
    <location>
        <position position="112"/>
    </location>
    <ligand>
        <name>3-methyl-2-oxobutanoate</name>
        <dbReference type="ChEBI" id="CHEBI:11851"/>
    </ligand>
</feature>
<evidence type="ECO:0000313" key="12">
    <source>
        <dbReference type="EMBL" id="KFZ28523.1"/>
    </source>
</evidence>
<protein>
    <recommendedName>
        <fullName evidence="8">3-methyl-2-oxobutanoate hydroxymethyltransferase</fullName>
        <ecNumber evidence="8">2.1.2.11</ecNumber>
    </recommendedName>
    <alternativeName>
        <fullName evidence="8">Ketopantoate hydroxymethyltransferase</fullName>
        <shortName evidence="8">KPHMT</shortName>
    </alternativeName>
</protein>
<comment type="cofactor">
    <cofactor evidence="8 11">
        <name>Mg(2+)</name>
        <dbReference type="ChEBI" id="CHEBI:18420"/>
    </cofactor>
    <text evidence="8 11">Binds 1 Mg(2+) ion per subunit.</text>
</comment>
<feature type="binding site" evidence="8 11">
    <location>
        <position position="45"/>
    </location>
    <ligand>
        <name>Mg(2+)</name>
        <dbReference type="ChEBI" id="CHEBI:18420"/>
    </ligand>
</feature>
<keyword evidence="12" id="KW-0489">Methyltransferase</keyword>
<dbReference type="CDD" id="cd06557">
    <property type="entry name" value="KPHMT-like"/>
    <property type="match status" value="1"/>
</dbReference>
<dbReference type="GO" id="GO:0003864">
    <property type="term" value="F:3-methyl-2-oxobutanoate hydroxymethyltransferase activity"/>
    <property type="evidence" value="ECO:0007669"/>
    <property type="project" value="UniProtKB-UniRule"/>
</dbReference>
<dbReference type="eggNOG" id="COG0413">
    <property type="taxonomic scope" value="Bacteria"/>
</dbReference>